<protein>
    <recommendedName>
        <fullName evidence="4">Corrinoid adenosyltransferase</fullName>
        <ecNumber evidence="4">2.5.1.17</ecNumber>
    </recommendedName>
    <alternativeName>
        <fullName evidence="4">Cob(II)alamin adenosyltransferase</fullName>
    </alternativeName>
    <alternativeName>
        <fullName evidence="4">Cob(II)yrinic acid a,c-diamide adenosyltransferase</fullName>
    </alternativeName>
    <alternativeName>
        <fullName evidence="4">Cobinamide/cobalamin adenosyltransferase</fullName>
    </alternativeName>
</protein>
<organism evidence="6 7">
    <name type="scientific">Lacimicrobium alkaliphilum</name>
    <dbReference type="NCBI Taxonomy" id="1526571"/>
    <lineage>
        <taxon>Bacteria</taxon>
        <taxon>Pseudomonadati</taxon>
        <taxon>Pseudomonadota</taxon>
        <taxon>Gammaproteobacteria</taxon>
        <taxon>Alteromonadales</taxon>
        <taxon>Alteromonadaceae</taxon>
        <taxon>Lacimicrobium</taxon>
    </lineage>
</organism>
<dbReference type="KEGG" id="lal:AT746_11385"/>
<dbReference type="RefSeq" id="WP_062480401.1">
    <property type="nucleotide sequence ID" value="NZ_CP013650.1"/>
</dbReference>
<evidence type="ECO:0000313" key="7">
    <source>
        <dbReference type="Proteomes" id="UP000068447"/>
    </source>
</evidence>
<dbReference type="InterPro" id="IPR036451">
    <property type="entry name" value="CblAdoTrfase-like_sf"/>
</dbReference>
<dbReference type="GO" id="GO:0008817">
    <property type="term" value="F:corrinoid adenosyltransferase activity"/>
    <property type="evidence" value="ECO:0007669"/>
    <property type="project" value="UniProtKB-UniRule"/>
</dbReference>
<dbReference type="AlphaFoldDB" id="A0A0U2PH38"/>
<feature type="domain" description="Cobalamin adenosyltransferase-like" evidence="5">
    <location>
        <begin position="3"/>
        <end position="160"/>
    </location>
</feature>
<dbReference type="PANTHER" id="PTHR12213">
    <property type="entry name" value="CORRINOID ADENOSYLTRANSFERASE"/>
    <property type="match status" value="1"/>
</dbReference>
<comment type="catalytic activity">
    <reaction evidence="4">
        <text>2 cob(II)alamin + reduced [electron-transfer flavoprotein] + 2 ATP = 2 adenosylcob(III)alamin + 2 triphosphate + oxidized [electron-transfer flavoprotein] + 3 H(+)</text>
        <dbReference type="Rhea" id="RHEA:28671"/>
        <dbReference type="Rhea" id="RHEA-COMP:10685"/>
        <dbReference type="Rhea" id="RHEA-COMP:10686"/>
        <dbReference type="ChEBI" id="CHEBI:15378"/>
        <dbReference type="ChEBI" id="CHEBI:16304"/>
        <dbReference type="ChEBI" id="CHEBI:18036"/>
        <dbReference type="ChEBI" id="CHEBI:18408"/>
        <dbReference type="ChEBI" id="CHEBI:30616"/>
        <dbReference type="ChEBI" id="CHEBI:57692"/>
        <dbReference type="ChEBI" id="CHEBI:58307"/>
        <dbReference type="EC" id="2.5.1.17"/>
    </reaction>
</comment>
<comment type="catalytic activity">
    <reaction evidence="4">
        <text>2 cob(II)yrinate a,c diamide + reduced [electron-transfer flavoprotein] + 2 ATP = 2 adenosylcob(III)yrinate a,c-diamide + 2 triphosphate + oxidized [electron-transfer flavoprotein] + 3 H(+)</text>
        <dbReference type="Rhea" id="RHEA:11528"/>
        <dbReference type="Rhea" id="RHEA-COMP:10685"/>
        <dbReference type="Rhea" id="RHEA-COMP:10686"/>
        <dbReference type="ChEBI" id="CHEBI:15378"/>
        <dbReference type="ChEBI" id="CHEBI:18036"/>
        <dbReference type="ChEBI" id="CHEBI:30616"/>
        <dbReference type="ChEBI" id="CHEBI:57692"/>
        <dbReference type="ChEBI" id="CHEBI:58307"/>
        <dbReference type="ChEBI" id="CHEBI:58503"/>
        <dbReference type="ChEBI" id="CHEBI:58537"/>
        <dbReference type="EC" id="2.5.1.17"/>
    </reaction>
</comment>
<evidence type="ECO:0000259" key="5">
    <source>
        <dbReference type="Pfam" id="PF01923"/>
    </source>
</evidence>
<dbReference type="Pfam" id="PF01923">
    <property type="entry name" value="Cob_adeno_trans"/>
    <property type="match status" value="1"/>
</dbReference>
<dbReference type="GO" id="GO:0009236">
    <property type="term" value="P:cobalamin biosynthetic process"/>
    <property type="evidence" value="ECO:0007669"/>
    <property type="project" value="UniProtKB-UniRule"/>
</dbReference>
<comment type="pathway">
    <text evidence="4">Cofactor biosynthesis; adenosylcobalamin biosynthesis; adenosylcobalamin from cob(II)yrinate a,c-diamide: step 2/7.</text>
</comment>
<gene>
    <name evidence="6" type="ORF">AT746_11385</name>
</gene>
<evidence type="ECO:0000256" key="3">
    <source>
        <dbReference type="ARBA" id="ARBA00022840"/>
    </source>
</evidence>
<keyword evidence="3 4" id="KW-0067">ATP-binding</keyword>
<dbReference type="STRING" id="1526571.AT746_11385"/>
<evidence type="ECO:0000256" key="1">
    <source>
        <dbReference type="ARBA" id="ARBA00022679"/>
    </source>
</evidence>
<dbReference type="Gene3D" id="1.20.1200.10">
    <property type="entry name" value="Cobalamin adenosyltransferase-like"/>
    <property type="match status" value="1"/>
</dbReference>
<accession>A0A0U2PH38</accession>
<dbReference type="EMBL" id="CP013650">
    <property type="protein sequence ID" value="ALS98813.1"/>
    <property type="molecule type" value="Genomic_DNA"/>
</dbReference>
<reference evidence="6 7" key="1">
    <citation type="submission" date="2015-12" db="EMBL/GenBank/DDBJ databases">
        <title>Complete genome of Lacimicrobium alkaliphilum KCTC 32984.</title>
        <authorList>
            <person name="Kim S.-G."/>
            <person name="Lee Y.-J."/>
        </authorList>
    </citation>
    <scope>NUCLEOTIDE SEQUENCE [LARGE SCALE GENOMIC DNA]</scope>
    <source>
        <strain evidence="6 7">YelD216</strain>
    </source>
</reference>
<dbReference type="InterPro" id="IPR029499">
    <property type="entry name" value="PduO-typ"/>
</dbReference>
<proteinExistence type="inferred from homology"/>
<dbReference type="InterPro" id="IPR016030">
    <property type="entry name" value="CblAdoTrfase-like"/>
</dbReference>
<dbReference type="PANTHER" id="PTHR12213:SF0">
    <property type="entry name" value="CORRINOID ADENOSYLTRANSFERASE MMAB"/>
    <property type="match status" value="1"/>
</dbReference>
<comment type="similarity">
    <text evidence="4">Belongs to the Cob(I)alamin adenosyltransferase family.</text>
</comment>
<sequence length="171" mass="19450">MKIYTRGGDQGSTQIYVDKPEKLDKHDIVLETYGSLDELNAQLGLLASQLQDRELALVQQVQQCLFQIGFALSASSNLKDKDISSLEQQIDRWQEQLPLQTHFILPGGNFSGALCHVCRTVARRAERQLVAMSKVRDVPPVCLKYLNRLSDWLFVFARYLNQQKGVEEVKV</sequence>
<evidence type="ECO:0000256" key="2">
    <source>
        <dbReference type="ARBA" id="ARBA00022741"/>
    </source>
</evidence>
<dbReference type="OrthoDB" id="9778896at2"/>
<keyword evidence="2 4" id="KW-0547">Nucleotide-binding</keyword>
<evidence type="ECO:0000256" key="4">
    <source>
        <dbReference type="RuleBase" id="RU366026"/>
    </source>
</evidence>
<name>A0A0U2PH38_9ALTE</name>
<evidence type="ECO:0000313" key="6">
    <source>
        <dbReference type="EMBL" id="ALS98813.1"/>
    </source>
</evidence>
<dbReference type="GO" id="GO:0005524">
    <property type="term" value="F:ATP binding"/>
    <property type="evidence" value="ECO:0007669"/>
    <property type="project" value="UniProtKB-UniRule"/>
</dbReference>
<dbReference type="NCBIfam" id="TIGR00636">
    <property type="entry name" value="PduO_Nterm"/>
    <property type="match status" value="1"/>
</dbReference>
<dbReference type="SUPFAM" id="SSF89028">
    <property type="entry name" value="Cobalamin adenosyltransferase-like"/>
    <property type="match status" value="1"/>
</dbReference>
<dbReference type="UniPathway" id="UPA00148">
    <property type="reaction ID" value="UER00233"/>
</dbReference>
<keyword evidence="1 4" id="KW-0808">Transferase</keyword>
<keyword evidence="7" id="KW-1185">Reference proteome</keyword>
<keyword evidence="4" id="KW-0169">Cobalamin biosynthesis</keyword>
<dbReference type="Proteomes" id="UP000068447">
    <property type="component" value="Chromosome"/>
</dbReference>
<dbReference type="EC" id="2.5.1.17" evidence="4"/>